<gene>
    <name evidence="1" type="ORF">LSS_22910</name>
</gene>
<dbReference type="Proteomes" id="UP000035800">
    <property type="component" value="Chromosome I"/>
</dbReference>
<dbReference type="KEGG" id="lst:LSS_22910"/>
<sequence>MKFLRIYVSLHTSFSQSSFLGILKSKLKGNCGTGLSKTLLPNGDSSTNSRNPLHRRCEIRYVRNKNLVFLINSSVSRNHSVPKERFYYRKTIDSII</sequence>
<organism evidence="1 2">
    <name type="scientific">Leptospira santarosai serovar Shermani str. LT 821</name>
    <dbReference type="NCBI Taxonomy" id="758847"/>
    <lineage>
        <taxon>Bacteria</taxon>
        <taxon>Pseudomonadati</taxon>
        <taxon>Spirochaetota</taxon>
        <taxon>Spirochaetia</taxon>
        <taxon>Leptospirales</taxon>
        <taxon>Leptospiraceae</taxon>
        <taxon>Leptospira</taxon>
    </lineage>
</organism>
<accession>A0A097ESY6</accession>
<protein>
    <submittedName>
        <fullName evidence="1">Uncharacterized protein</fullName>
    </submittedName>
</protein>
<name>A0A097ESY6_9LEPT</name>
<reference evidence="1 2" key="2">
    <citation type="journal article" date="2014" name="Emerg. Microbes Infect.">
        <title>Potential impact on kidney infection: a whole-genome analysis of Leptospira santarosai serovar Shermani.</title>
        <authorList>
            <person name="Chou L.F."/>
            <person name="Chen T.W."/>
            <person name="Ko Y.C."/>
            <person name="Pan M.J."/>
            <person name="Tian Y.C."/>
            <person name="Chiu C.H."/>
            <person name="Tang P."/>
            <person name="Hung C.C."/>
            <person name="Yang C.W."/>
        </authorList>
    </citation>
    <scope>NUCLEOTIDE SEQUENCE</scope>
    <source>
        <strain evidence="1 2">LT 821</strain>
    </source>
</reference>
<evidence type="ECO:0000313" key="2">
    <source>
        <dbReference type="Proteomes" id="UP000035800"/>
    </source>
</evidence>
<dbReference type="STRING" id="758847.LSS_22910"/>
<dbReference type="AlphaFoldDB" id="A0A097ESY6"/>
<evidence type="ECO:0000313" key="1">
    <source>
        <dbReference type="EMBL" id="AIT11044.1"/>
    </source>
</evidence>
<proteinExistence type="predicted"/>
<reference evidence="1 2" key="1">
    <citation type="journal article" date="2012" name="Gene">
        <title>Sequence of Leptospira santarosai serovar Shermani genome and prediction of virulence-associated genes.</title>
        <authorList>
            <person name="Chou L.F."/>
            <person name="Chen Y.T."/>
            <person name="Lu C.W."/>
            <person name="Ko Y.C."/>
            <person name="Tang C.Y."/>
            <person name="Pan M.J."/>
            <person name="Tian Y.C."/>
            <person name="Chiu C.H."/>
            <person name="Hung C.C."/>
            <person name="Yang C.W."/>
        </authorList>
    </citation>
    <scope>NUCLEOTIDE SEQUENCE [LARGE SCALE GENOMIC DNA]</scope>
    <source>
        <strain evidence="1">LT 821</strain>
    </source>
</reference>
<dbReference type="EMBL" id="CP006694">
    <property type="protein sequence ID" value="AIT11044.1"/>
    <property type="molecule type" value="Genomic_DNA"/>
</dbReference>